<feature type="compositionally biased region" description="Polar residues" evidence="1">
    <location>
        <begin position="89"/>
        <end position="98"/>
    </location>
</feature>
<accession>A0AAF1B949</accession>
<feature type="region of interest" description="Disordered" evidence="1">
    <location>
        <begin position="75"/>
        <end position="119"/>
    </location>
</feature>
<name>A0AAF1B949_DAUCS</name>
<evidence type="ECO:0000256" key="1">
    <source>
        <dbReference type="SAM" id="MobiDB-lite"/>
    </source>
</evidence>
<sequence>MGPDLELKGRIDSMVSLDGKENGGALREPVAMNMTCVSNYQDNIFDLEASIHEQAEQVNQVEKSGVKIMECTIHSDNSQNGDASHDTTEYSSSFGNTASGDESDDSLSDSEGMSKLLDNGLGEDCRMRKKRLTSHWKTFIQPYMWRCKWAELQIRRLLYQASKYDLQAEEINRRKQLTSEDLAVGNSGVKSPSIPGSMQKEKIMKRRKRKRVEDSTDKAAYMAQHILFSYSGVKELLNDANWSIIFKILEVDGIPMDRKVGSMFGPSDEPVSLEFRNDDNSLEQILWNIGVLQSHLSGLKARFKEVLSENATEIYSADVLKLPNASTGFPQSNVSTSEGEKIVQFSSIASHLMPKLDMSGNAISTHGEAAHLPDSKLDKTKCKVQLQIQEPCKNEGDGHLTNNSTKKELDDIVKAEIQPTEKLETSKEEQANIVPTILMPTDDQSTPKIHSMSKLKTSNNKRKRGRRKAGRWHCRS</sequence>
<dbReference type="EMBL" id="CP093349">
    <property type="protein sequence ID" value="WOH09308.1"/>
    <property type="molecule type" value="Genomic_DNA"/>
</dbReference>
<feature type="compositionally biased region" description="Polar residues" evidence="1">
    <location>
        <begin position="442"/>
        <end position="458"/>
    </location>
</feature>
<gene>
    <name evidence="2" type="ORF">DCAR_0728764</name>
</gene>
<keyword evidence="3" id="KW-1185">Reference proteome</keyword>
<dbReference type="PANTHER" id="PTHR34057">
    <property type="entry name" value="ELONGATION FACTOR"/>
    <property type="match status" value="1"/>
</dbReference>
<evidence type="ECO:0000313" key="2">
    <source>
        <dbReference type="EMBL" id="WOH09308.1"/>
    </source>
</evidence>
<protein>
    <submittedName>
        <fullName evidence="2">Uncharacterized protein</fullName>
    </submittedName>
</protein>
<reference evidence="2" key="2">
    <citation type="submission" date="2022-03" db="EMBL/GenBank/DDBJ databases">
        <title>Draft title - Genomic analysis of global carrot germplasm unveils the trajectory of domestication and the origin of high carotenoid orange carrot.</title>
        <authorList>
            <person name="Iorizzo M."/>
            <person name="Ellison S."/>
            <person name="Senalik D."/>
            <person name="Macko-Podgorni A."/>
            <person name="Grzebelus D."/>
            <person name="Bostan H."/>
            <person name="Rolling W."/>
            <person name="Curaba J."/>
            <person name="Simon P."/>
        </authorList>
    </citation>
    <scope>NUCLEOTIDE SEQUENCE</scope>
    <source>
        <tissue evidence="2">Leaf</tissue>
    </source>
</reference>
<dbReference type="PANTHER" id="PTHR34057:SF10">
    <property type="entry name" value="TRANSPOSASE, PTTA_EN_SPM, PLANT"/>
    <property type="match status" value="1"/>
</dbReference>
<proteinExistence type="predicted"/>
<feature type="compositionally biased region" description="Basic residues" evidence="1">
    <location>
        <begin position="459"/>
        <end position="476"/>
    </location>
</feature>
<evidence type="ECO:0000313" key="3">
    <source>
        <dbReference type="Proteomes" id="UP000077755"/>
    </source>
</evidence>
<feature type="region of interest" description="Disordered" evidence="1">
    <location>
        <begin position="435"/>
        <end position="476"/>
    </location>
</feature>
<organism evidence="2 3">
    <name type="scientific">Daucus carota subsp. sativus</name>
    <name type="common">Carrot</name>
    <dbReference type="NCBI Taxonomy" id="79200"/>
    <lineage>
        <taxon>Eukaryota</taxon>
        <taxon>Viridiplantae</taxon>
        <taxon>Streptophyta</taxon>
        <taxon>Embryophyta</taxon>
        <taxon>Tracheophyta</taxon>
        <taxon>Spermatophyta</taxon>
        <taxon>Magnoliopsida</taxon>
        <taxon>eudicotyledons</taxon>
        <taxon>Gunneridae</taxon>
        <taxon>Pentapetalae</taxon>
        <taxon>asterids</taxon>
        <taxon>campanulids</taxon>
        <taxon>Apiales</taxon>
        <taxon>Apiaceae</taxon>
        <taxon>Apioideae</taxon>
        <taxon>Scandiceae</taxon>
        <taxon>Daucinae</taxon>
        <taxon>Daucus</taxon>
        <taxon>Daucus sect. Daucus</taxon>
    </lineage>
</organism>
<dbReference type="AlphaFoldDB" id="A0AAF1B949"/>
<dbReference type="Proteomes" id="UP000077755">
    <property type="component" value="Chromosome 7"/>
</dbReference>
<reference evidence="2" key="1">
    <citation type="journal article" date="2016" name="Nat. Genet.">
        <title>A high-quality carrot genome assembly provides new insights into carotenoid accumulation and asterid genome evolution.</title>
        <authorList>
            <person name="Iorizzo M."/>
            <person name="Ellison S."/>
            <person name="Senalik D."/>
            <person name="Zeng P."/>
            <person name="Satapoomin P."/>
            <person name="Huang J."/>
            <person name="Bowman M."/>
            <person name="Iovene M."/>
            <person name="Sanseverino W."/>
            <person name="Cavagnaro P."/>
            <person name="Yildiz M."/>
            <person name="Macko-Podgorni A."/>
            <person name="Moranska E."/>
            <person name="Grzebelus E."/>
            <person name="Grzebelus D."/>
            <person name="Ashrafi H."/>
            <person name="Zheng Z."/>
            <person name="Cheng S."/>
            <person name="Spooner D."/>
            <person name="Van Deynze A."/>
            <person name="Simon P."/>
        </authorList>
    </citation>
    <scope>NUCLEOTIDE SEQUENCE</scope>
    <source>
        <tissue evidence="2">Leaf</tissue>
    </source>
</reference>